<dbReference type="Proteomes" id="UP000613266">
    <property type="component" value="Unassembled WGS sequence"/>
</dbReference>
<organism evidence="1 2">
    <name type="scientific">Inhella proteolytica</name>
    <dbReference type="NCBI Taxonomy" id="2795029"/>
    <lineage>
        <taxon>Bacteria</taxon>
        <taxon>Pseudomonadati</taxon>
        <taxon>Pseudomonadota</taxon>
        <taxon>Betaproteobacteria</taxon>
        <taxon>Burkholderiales</taxon>
        <taxon>Sphaerotilaceae</taxon>
        <taxon>Inhella</taxon>
    </lineage>
</organism>
<dbReference type="EMBL" id="JAEDAK010000004">
    <property type="protein sequence ID" value="MBH9576774.1"/>
    <property type="molecule type" value="Genomic_DNA"/>
</dbReference>
<dbReference type="RefSeq" id="WP_198110386.1">
    <property type="nucleotide sequence ID" value="NZ_JAEDAK010000004.1"/>
</dbReference>
<proteinExistence type="predicted"/>
<accession>A0A931IZP2</accession>
<name>A0A931IZP2_9BURK</name>
<protein>
    <submittedName>
        <fullName evidence="1">Uncharacterized protein</fullName>
    </submittedName>
</protein>
<dbReference type="AlphaFoldDB" id="A0A931IZP2"/>
<sequence>MNAFRSTDDIAQPRFRAHGRVDFHVDGRLLRTEAIGPFNAELVLAVQALVHQIYREMAAGPTWGQLVRFHESALASPDTLEQFTLTLCALRAQGLTPHATAYELPPEVEGATLMARPFQQCFEQAGLHFAHFAHADEAHTWLLAQLG</sequence>
<comment type="caution">
    <text evidence="1">The sequence shown here is derived from an EMBL/GenBank/DDBJ whole genome shotgun (WGS) entry which is preliminary data.</text>
</comment>
<reference evidence="1" key="1">
    <citation type="submission" date="2020-12" db="EMBL/GenBank/DDBJ databases">
        <title>The genome sequence of Inhella sp. 1Y17.</title>
        <authorList>
            <person name="Liu Y."/>
        </authorList>
    </citation>
    <scope>NUCLEOTIDE SEQUENCE</scope>
    <source>
        <strain evidence="1">1Y17</strain>
    </source>
</reference>
<evidence type="ECO:0000313" key="2">
    <source>
        <dbReference type="Proteomes" id="UP000613266"/>
    </source>
</evidence>
<evidence type="ECO:0000313" key="1">
    <source>
        <dbReference type="EMBL" id="MBH9576774.1"/>
    </source>
</evidence>
<gene>
    <name evidence="1" type="ORF">I7X39_07645</name>
</gene>
<keyword evidence="2" id="KW-1185">Reference proteome</keyword>